<comment type="PTM">
    <text evidence="9">Cleaved by prepilin peptidase.</text>
</comment>
<evidence type="ECO:0000313" key="11">
    <source>
        <dbReference type="EMBL" id="RVQ65308.1"/>
    </source>
</evidence>
<keyword evidence="12" id="KW-1185">Reference proteome</keyword>
<comment type="subcellular location">
    <subcellularLocation>
        <location evidence="1 9">Cell inner membrane</location>
        <topology evidence="1 9">Single-pass membrane protein</topology>
    </subcellularLocation>
</comment>
<comment type="subunit">
    <text evidence="9">Type II secretion is composed of four main components: the outer membrane complex, the inner membrane complex, the cytoplasmic secretion ATPase and the periplasm-spanning pseudopilus.</text>
</comment>
<evidence type="ECO:0000256" key="3">
    <source>
        <dbReference type="ARBA" id="ARBA00022475"/>
    </source>
</evidence>
<dbReference type="Gene3D" id="3.30.1300.30">
    <property type="entry name" value="GSPII I/J protein-like"/>
    <property type="match status" value="1"/>
</dbReference>
<dbReference type="PANTHER" id="PTHR38779">
    <property type="entry name" value="TYPE II SECRETION SYSTEM PROTEIN I-RELATED"/>
    <property type="match status" value="1"/>
</dbReference>
<keyword evidence="5 9" id="KW-0997">Cell inner membrane</keyword>
<dbReference type="GO" id="GO:0005886">
    <property type="term" value="C:plasma membrane"/>
    <property type="evidence" value="ECO:0007669"/>
    <property type="project" value="UniProtKB-SubCell"/>
</dbReference>
<evidence type="ECO:0000256" key="2">
    <source>
        <dbReference type="ARBA" id="ARBA00008358"/>
    </source>
</evidence>
<name>A0A437GV77_9SPHN</name>
<evidence type="ECO:0000256" key="8">
    <source>
        <dbReference type="ARBA" id="ARBA00023136"/>
    </source>
</evidence>
<dbReference type="NCBIfam" id="TIGR01707">
    <property type="entry name" value="gspI"/>
    <property type="match status" value="1"/>
</dbReference>
<evidence type="ECO:0000256" key="1">
    <source>
        <dbReference type="ARBA" id="ARBA00004377"/>
    </source>
</evidence>
<dbReference type="InterPro" id="IPR010052">
    <property type="entry name" value="T2SS_protein-GspI"/>
</dbReference>
<evidence type="ECO:0000256" key="4">
    <source>
        <dbReference type="ARBA" id="ARBA00022481"/>
    </source>
</evidence>
<gene>
    <name evidence="11" type="primary">gspI</name>
    <name evidence="11" type="ORF">EKN06_13810</name>
</gene>
<dbReference type="GO" id="GO:0015628">
    <property type="term" value="P:protein secretion by the type II secretion system"/>
    <property type="evidence" value="ECO:0007669"/>
    <property type="project" value="UniProtKB-UniRule"/>
</dbReference>
<evidence type="ECO:0000259" key="10">
    <source>
        <dbReference type="Pfam" id="PF02501"/>
    </source>
</evidence>
<dbReference type="Pfam" id="PF07963">
    <property type="entry name" value="N_methyl"/>
    <property type="match status" value="1"/>
</dbReference>
<comment type="similarity">
    <text evidence="2 9">Belongs to the GSP I family.</text>
</comment>
<dbReference type="InterPro" id="IPR012902">
    <property type="entry name" value="N_methyl_site"/>
</dbReference>
<reference evidence="11 12" key="1">
    <citation type="submission" date="2018-12" db="EMBL/GenBank/DDBJ databases">
        <title>Croceicoccus ponticola sp. nov., a lipolytic bacterium isolated from seawater.</title>
        <authorList>
            <person name="Yoon J.-H."/>
        </authorList>
    </citation>
    <scope>NUCLEOTIDE SEQUENCE [LARGE SCALE GENOMIC DNA]</scope>
    <source>
        <strain evidence="11 12">GM-16</strain>
    </source>
</reference>
<evidence type="ECO:0000256" key="6">
    <source>
        <dbReference type="ARBA" id="ARBA00022692"/>
    </source>
</evidence>
<feature type="domain" description="Type II secretion system protein GspI C-terminal" evidence="10">
    <location>
        <begin position="52"/>
        <end position="115"/>
    </location>
</feature>
<accession>A0A437GV77</accession>
<keyword evidence="6 9" id="KW-0812">Transmembrane</keyword>
<evidence type="ECO:0000313" key="12">
    <source>
        <dbReference type="Proteomes" id="UP000283003"/>
    </source>
</evidence>
<dbReference type="Pfam" id="PF02501">
    <property type="entry name" value="T2SSI"/>
    <property type="match status" value="1"/>
</dbReference>
<feature type="transmembrane region" description="Helical" evidence="9">
    <location>
        <begin position="20"/>
        <end position="39"/>
    </location>
</feature>
<dbReference type="OrthoDB" id="7189314at2"/>
<dbReference type="SUPFAM" id="SSF54523">
    <property type="entry name" value="Pili subunits"/>
    <property type="match status" value="1"/>
</dbReference>
<comment type="function">
    <text evidence="9">Component of the type II secretion system required for the energy-dependent secretion of extracellular factors such as proteases and toxins from the periplasm.</text>
</comment>
<keyword evidence="3" id="KW-1003">Cell membrane</keyword>
<comment type="caution">
    <text evidence="11">The sequence shown here is derived from an EMBL/GenBank/DDBJ whole genome shotgun (WGS) entry which is preliminary data.</text>
</comment>
<dbReference type="InterPro" id="IPR003413">
    <property type="entry name" value="T2SS_GspI_C"/>
</dbReference>
<keyword evidence="7 9" id="KW-1133">Transmembrane helix</keyword>
<dbReference type="NCBIfam" id="TIGR02532">
    <property type="entry name" value="IV_pilin_GFxxxE"/>
    <property type="match status" value="1"/>
</dbReference>
<protein>
    <recommendedName>
        <fullName evidence="9">Type II secretion system protein I</fullName>
        <shortName evidence="9">T2SS minor pseudopilin I</shortName>
    </recommendedName>
</protein>
<dbReference type="PANTHER" id="PTHR38779:SF2">
    <property type="entry name" value="TYPE II SECRETION SYSTEM PROTEIN I-RELATED"/>
    <property type="match status" value="1"/>
</dbReference>
<keyword evidence="8 9" id="KW-0472">Membrane</keyword>
<dbReference type="EMBL" id="RXOL01000008">
    <property type="protein sequence ID" value="RVQ65308.1"/>
    <property type="molecule type" value="Genomic_DNA"/>
</dbReference>
<dbReference type="Proteomes" id="UP000283003">
    <property type="component" value="Unassembled WGS sequence"/>
</dbReference>
<evidence type="ECO:0000256" key="5">
    <source>
        <dbReference type="ARBA" id="ARBA00022519"/>
    </source>
</evidence>
<sequence length="136" mass="14985">MNRHAPTLPAANRPVRNGFTLIELLVALAIFALAGLTLMRMEGQSIARTADLDQRLMREVTAQNLAAEWLTDPMPPSLGDDAGEVENAGRQFRWDRVVEAPAEYPGTIRIVLSVKEVTPGRETNAVTYEFLRVAPS</sequence>
<evidence type="ECO:0000256" key="9">
    <source>
        <dbReference type="RuleBase" id="RU368030"/>
    </source>
</evidence>
<organism evidence="11 12">
    <name type="scientific">Croceicoccus ponticola</name>
    <dbReference type="NCBI Taxonomy" id="2217664"/>
    <lineage>
        <taxon>Bacteria</taxon>
        <taxon>Pseudomonadati</taxon>
        <taxon>Pseudomonadota</taxon>
        <taxon>Alphaproteobacteria</taxon>
        <taxon>Sphingomonadales</taxon>
        <taxon>Erythrobacteraceae</taxon>
        <taxon>Croceicoccus</taxon>
    </lineage>
</organism>
<keyword evidence="4 9" id="KW-0488">Methylation</keyword>
<dbReference type="RefSeq" id="WP_127613509.1">
    <property type="nucleotide sequence ID" value="NZ_RXOL01000008.1"/>
</dbReference>
<evidence type="ECO:0000256" key="7">
    <source>
        <dbReference type="ARBA" id="ARBA00022989"/>
    </source>
</evidence>
<dbReference type="AlphaFoldDB" id="A0A437GV77"/>
<dbReference type="InterPro" id="IPR045584">
    <property type="entry name" value="Pilin-like"/>
</dbReference>
<dbReference type="GO" id="GO:0015627">
    <property type="term" value="C:type II protein secretion system complex"/>
    <property type="evidence" value="ECO:0007669"/>
    <property type="project" value="UniProtKB-UniRule"/>
</dbReference>
<proteinExistence type="inferred from homology"/>